<name>A0A1M5SD55_9FIRM</name>
<dbReference type="STRING" id="1123281.SAMN02745180_00138"/>
<evidence type="ECO:0000313" key="2">
    <source>
        <dbReference type="Proteomes" id="UP000184389"/>
    </source>
</evidence>
<protein>
    <submittedName>
        <fullName evidence="1">Uncharacterized protein</fullName>
    </submittedName>
</protein>
<reference evidence="1 2" key="1">
    <citation type="submission" date="2016-11" db="EMBL/GenBank/DDBJ databases">
        <authorList>
            <person name="Jaros S."/>
            <person name="Januszkiewicz K."/>
            <person name="Wedrychowicz H."/>
        </authorList>
    </citation>
    <scope>NUCLEOTIDE SEQUENCE [LARGE SCALE GENOMIC DNA]</scope>
    <source>
        <strain evidence="1 2">DSM 13106</strain>
    </source>
</reference>
<sequence length="70" mass="8128">MASKEQLRKVATHCDEYNMKEDFSVELSSDFSVEDIKSCENCIHFTRDHKCDIDLVDKVLSSLAMELDKR</sequence>
<dbReference type="EMBL" id="FQXR01000002">
    <property type="protein sequence ID" value="SHH36380.1"/>
    <property type="molecule type" value="Genomic_DNA"/>
</dbReference>
<evidence type="ECO:0000313" key="1">
    <source>
        <dbReference type="EMBL" id="SHH36380.1"/>
    </source>
</evidence>
<accession>A0A1M5SD55</accession>
<gene>
    <name evidence="1" type="ORF">SAMN02745180_00138</name>
</gene>
<dbReference type="RefSeq" id="WP_072742611.1">
    <property type="nucleotide sequence ID" value="NZ_FQXR01000002.1"/>
</dbReference>
<organism evidence="1 2">
    <name type="scientific">Sporanaerobacter acetigenes DSM 13106</name>
    <dbReference type="NCBI Taxonomy" id="1123281"/>
    <lineage>
        <taxon>Bacteria</taxon>
        <taxon>Bacillati</taxon>
        <taxon>Bacillota</taxon>
        <taxon>Tissierellia</taxon>
        <taxon>Tissierellales</taxon>
        <taxon>Sporanaerobacteraceae</taxon>
        <taxon>Sporanaerobacter</taxon>
    </lineage>
</organism>
<proteinExistence type="predicted"/>
<dbReference type="OrthoDB" id="1725471at2"/>
<keyword evidence="2" id="KW-1185">Reference proteome</keyword>
<dbReference type="Proteomes" id="UP000184389">
    <property type="component" value="Unassembled WGS sequence"/>
</dbReference>
<dbReference type="AlphaFoldDB" id="A0A1M5SD55"/>